<dbReference type="Proteomes" id="UP001221142">
    <property type="component" value="Unassembled WGS sequence"/>
</dbReference>
<keyword evidence="2" id="KW-0677">Repeat</keyword>
<dbReference type="InterPro" id="IPR015943">
    <property type="entry name" value="WD40/YVTN_repeat-like_dom_sf"/>
</dbReference>
<keyword evidence="6" id="KW-1185">Reference proteome</keyword>
<gene>
    <name evidence="5" type="ORF">FB45DRAFT_281646</name>
</gene>
<evidence type="ECO:0000256" key="3">
    <source>
        <dbReference type="PROSITE-ProRule" id="PRU00221"/>
    </source>
</evidence>
<accession>A0AAD7CA93</accession>
<reference evidence="5" key="1">
    <citation type="submission" date="2023-03" db="EMBL/GenBank/DDBJ databases">
        <title>Massive genome expansion in bonnet fungi (Mycena s.s.) driven by repeated elements and novel gene families across ecological guilds.</title>
        <authorList>
            <consortium name="Lawrence Berkeley National Laboratory"/>
            <person name="Harder C.B."/>
            <person name="Miyauchi S."/>
            <person name="Viragh M."/>
            <person name="Kuo A."/>
            <person name="Thoen E."/>
            <person name="Andreopoulos B."/>
            <person name="Lu D."/>
            <person name="Skrede I."/>
            <person name="Drula E."/>
            <person name="Henrissat B."/>
            <person name="Morin E."/>
            <person name="Kohler A."/>
            <person name="Barry K."/>
            <person name="LaButti K."/>
            <person name="Morin E."/>
            <person name="Salamov A."/>
            <person name="Lipzen A."/>
            <person name="Mereny Z."/>
            <person name="Hegedus B."/>
            <person name="Baldrian P."/>
            <person name="Stursova M."/>
            <person name="Weitz H."/>
            <person name="Taylor A."/>
            <person name="Grigoriev I.V."/>
            <person name="Nagy L.G."/>
            <person name="Martin F."/>
            <person name="Kauserud H."/>
        </authorList>
    </citation>
    <scope>NUCLEOTIDE SEQUENCE</scope>
    <source>
        <strain evidence="5">9284</strain>
    </source>
</reference>
<evidence type="ECO:0000256" key="1">
    <source>
        <dbReference type="ARBA" id="ARBA00022574"/>
    </source>
</evidence>
<protein>
    <submittedName>
        <fullName evidence="5">WD40 repeat-like protein</fullName>
    </submittedName>
</protein>
<dbReference type="PANTHER" id="PTHR15574">
    <property type="entry name" value="WD REPEAT DOMAIN-CONTAINING FAMILY"/>
    <property type="match status" value="1"/>
</dbReference>
<dbReference type="Pfam" id="PF00400">
    <property type="entry name" value="WD40"/>
    <property type="match status" value="3"/>
</dbReference>
<dbReference type="InterPro" id="IPR019775">
    <property type="entry name" value="WD40_repeat_CS"/>
</dbReference>
<dbReference type="SMART" id="SM00320">
    <property type="entry name" value="WD40"/>
    <property type="match status" value="6"/>
</dbReference>
<feature type="repeat" description="WD" evidence="3">
    <location>
        <begin position="49"/>
        <end position="83"/>
    </location>
</feature>
<dbReference type="PROSITE" id="PS50082">
    <property type="entry name" value="WD_REPEATS_2"/>
    <property type="match status" value="1"/>
</dbReference>
<evidence type="ECO:0000256" key="2">
    <source>
        <dbReference type="ARBA" id="ARBA00022737"/>
    </source>
</evidence>
<dbReference type="InterPro" id="IPR045151">
    <property type="entry name" value="DCAF8"/>
</dbReference>
<dbReference type="PROSITE" id="PS50294">
    <property type="entry name" value="WD_REPEATS_REGION"/>
    <property type="match status" value="1"/>
</dbReference>
<dbReference type="SUPFAM" id="SSF50978">
    <property type="entry name" value="WD40 repeat-like"/>
    <property type="match status" value="1"/>
</dbReference>
<dbReference type="PROSITE" id="PS00678">
    <property type="entry name" value="WD_REPEATS_1"/>
    <property type="match status" value="1"/>
</dbReference>
<dbReference type="Gene3D" id="2.130.10.10">
    <property type="entry name" value="YVTN repeat-like/Quinoprotein amine dehydrogenase"/>
    <property type="match status" value="1"/>
</dbReference>
<evidence type="ECO:0000256" key="4">
    <source>
        <dbReference type="SAM" id="MobiDB-lite"/>
    </source>
</evidence>
<dbReference type="EMBL" id="JARKIF010000003">
    <property type="protein sequence ID" value="KAJ7643764.1"/>
    <property type="molecule type" value="Genomic_DNA"/>
</dbReference>
<dbReference type="InterPro" id="IPR001680">
    <property type="entry name" value="WD40_rpt"/>
</dbReference>
<feature type="region of interest" description="Disordered" evidence="4">
    <location>
        <begin position="489"/>
        <end position="536"/>
    </location>
</feature>
<dbReference type="PANTHER" id="PTHR15574:SF43">
    <property type="entry name" value="DDB1- AND CUL4-ASSOCIATED FACTOR 5"/>
    <property type="match status" value="1"/>
</dbReference>
<comment type="caution">
    <text evidence="5">The sequence shown here is derived from an EMBL/GenBank/DDBJ whole genome shotgun (WGS) entry which is preliminary data.</text>
</comment>
<keyword evidence="1 3" id="KW-0853">WD repeat</keyword>
<dbReference type="GO" id="GO:0005737">
    <property type="term" value="C:cytoplasm"/>
    <property type="evidence" value="ECO:0007669"/>
    <property type="project" value="TreeGrafter"/>
</dbReference>
<dbReference type="GO" id="GO:0080008">
    <property type="term" value="C:Cul4-RING E3 ubiquitin ligase complex"/>
    <property type="evidence" value="ECO:0007669"/>
    <property type="project" value="TreeGrafter"/>
</dbReference>
<evidence type="ECO:0000313" key="5">
    <source>
        <dbReference type="EMBL" id="KAJ7643764.1"/>
    </source>
</evidence>
<dbReference type="InterPro" id="IPR036322">
    <property type="entry name" value="WD40_repeat_dom_sf"/>
</dbReference>
<feature type="compositionally biased region" description="Acidic residues" evidence="4">
    <location>
        <begin position="495"/>
        <end position="536"/>
    </location>
</feature>
<name>A0AAD7CA93_9AGAR</name>
<proteinExistence type="predicted"/>
<organism evidence="5 6">
    <name type="scientific">Roridomyces roridus</name>
    <dbReference type="NCBI Taxonomy" id="1738132"/>
    <lineage>
        <taxon>Eukaryota</taxon>
        <taxon>Fungi</taxon>
        <taxon>Dikarya</taxon>
        <taxon>Basidiomycota</taxon>
        <taxon>Agaricomycotina</taxon>
        <taxon>Agaricomycetes</taxon>
        <taxon>Agaricomycetidae</taxon>
        <taxon>Agaricales</taxon>
        <taxon>Marasmiineae</taxon>
        <taxon>Mycenaceae</taxon>
        <taxon>Roridomyces</taxon>
    </lineage>
</organism>
<sequence>MNNHKLTSQRRRPRFLLPQPGRSHVQAHAARLEAVQDLLNLGFPYSCTLRAHHSCVNALAFSSGDGRFLASGGDDLAIHLWDLHEQNAGVRTPSSSFHGPRQNIFVLSFSAQNRFLYSGGVDDTVLKYDLTTQVPERLGAAQGHRYPDERFHDHSDSIRAISTHATQDDIFLTGSEDGRIILHDTRLPRPQNTLQLASEVTGLQFHPDAGMAHLFATSDNKGRVCLRDTRMAFGPAIQRAGGGGVVLEWHTRLARRGVGHLAAPETSSLVWNRDGTMLGVTMLHYYPTLYGLEDPDPLAVCTAPPNTYANSCTMKHGSFGGPGLDTDVLYVAGSDDFRAYVWDVPSVEALKVRREVVPYDEWEAGAGGADEAFAQQSTSARYLPAQLSPSSHLGGHASIVNTVVVHPRMMLVATAGIECGVVLHGAGSESGGVGGGPVVEQMGMERTGERTRRVGEAVVWEGEEGEERDAIGFFDELLIAEGQTDVFVARKWRGEDEDDDHMDSEEEEDDDEGQDCSEESEDGDGDSDDEMEVDLY</sequence>
<evidence type="ECO:0000313" key="6">
    <source>
        <dbReference type="Proteomes" id="UP001221142"/>
    </source>
</evidence>
<dbReference type="GO" id="GO:0045717">
    <property type="term" value="P:negative regulation of fatty acid biosynthetic process"/>
    <property type="evidence" value="ECO:0007669"/>
    <property type="project" value="TreeGrafter"/>
</dbReference>
<dbReference type="AlphaFoldDB" id="A0AAD7CA93"/>